<comment type="pathway">
    <text evidence="3">tRNA modification; 5-methoxycarbonylmethyl-2-thiouridine-tRNA biosynthesis.</text>
</comment>
<evidence type="ECO:0000256" key="5">
    <source>
        <dbReference type="ARBA" id="ARBA00020265"/>
    </source>
</evidence>
<dbReference type="eggNOG" id="KOG3949">
    <property type="taxonomic scope" value="Eukaryota"/>
</dbReference>
<evidence type="ECO:0000313" key="11">
    <source>
        <dbReference type="Proteomes" id="UP000005222"/>
    </source>
</evidence>
<dbReference type="Gene3D" id="3.40.50.300">
    <property type="entry name" value="P-loop containing nucleotide triphosphate hydrolases"/>
    <property type="match status" value="1"/>
</dbReference>
<organism evidence="10 11">
    <name type="scientific">Pichia sorbitophila (strain ATCC MYA-4447 / BCRC 22081 / CBS 7064 / NBRC 10061 / NRRL Y-12695)</name>
    <name type="common">Hybrid yeast</name>
    <dbReference type="NCBI Taxonomy" id="559304"/>
    <lineage>
        <taxon>Eukaryota</taxon>
        <taxon>Fungi</taxon>
        <taxon>Dikarya</taxon>
        <taxon>Ascomycota</taxon>
        <taxon>Saccharomycotina</taxon>
        <taxon>Pichiomycetes</taxon>
        <taxon>Debaryomycetaceae</taxon>
        <taxon>Millerozyma</taxon>
    </lineage>
</organism>
<dbReference type="FunCoup" id="G8XZS7">
    <property type="interactions" value="1364"/>
</dbReference>
<dbReference type="InterPro" id="IPR008728">
    <property type="entry name" value="Elongator_complex_protein_4"/>
</dbReference>
<evidence type="ECO:0000256" key="9">
    <source>
        <dbReference type="SAM" id="MobiDB-lite"/>
    </source>
</evidence>
<dbReference type="PANTHER" id="PTHR12896">
    <property type="entry name" value="PAX6 NEIGHBOR PROTEIN PAXNEB"/>
    <property type="match status" value="1"/>
</dbReference>
<dbReference type="Pfam" id="PF05625">
    <property type="entry name" value="PAXNEB"/>
    <property type="match status" value="1"/>
</dbReference>
<dbReference type="CDD" id="cd19494">
    <property type="entry name" value="Elp4"/>
    <property type="match status" value="1"/>
</dbReference>
<sequence length="435" mass="48413">MSFRRRGEVLNSPSIQGGPQAVPQRGVFPNRSGPPRAIPGQQRAAVPNPLNPVKIGPQHIQKQPEGTSDQNAHRIGVMPSLVTSEPTVSTGCSDLDKVLLHKGLPIGKSILIEETGSTDFASVLVKCFASQGIIHNRISGDQKQSHVIVLGLPHAWANELPGLYKGSTKEQKKAKIESNESKISVDNLADSASARNENNMKIAWRYGLSSKNNEASKVTEEENNKSYHHQFDITSRLIPSPSQHEISFVQVSNVQNFSLIIAQLDEIIRRQIKQSPFIRIRIAIPNFLTPLLYHPSCSSPTFIFPFISSLRTLLRNYSNNLVLMASISSDLYPSESLIGAQLLSLFDSVVKLQPFNEEMTQLIEKAYKSEPSKIQHGLLHVLKIPTLSDRGMMMVRQSEYAFKNGRKKFEIEEWSIPVEDDGNENDAQTTKSVEF</sequence>
<dbReference type="OMA" id="NTTMWDD"/>
<evidence type="ECO:0000256" key="4">
    <source>
        <dbReference type="ARBA" id="ARBA00007573"/>
    </source>
</evidence>
<evidence type="ECO:0000256" key="6">
    <source>
        <dbReference type="ARBA" id="ARBA00022490"/>
    </source>
</evidence>
<keyword evidence="7" id="KW-0819">tRNA processing</keyword>
<dbReference type="HOGENOM" id="CLU_040685_0_0_1"/>
<comment type="subcellular location">
    <subcellularLocation>
        <location evidence="2">Cytoplasm</location>
    </subcellularLocation>
    <subcellularLocation>
        <location evidence="1">Nucleus</location>
    </subcellularLocation>
</comment>
<dbReference type="InParanoid" id="G8XZS7"/>
<dbReference type="STRING" id="559304.G8XZS7"/>
<evidence type="ECO:0000256" key="2">
    <source>
        <dbReference type="ARBA" id="ARBA00004496"/>
    </source>
</evidence>
<dbReference type="GO" id="GO:0005737">
    <property type="term" value="C:cytoplasm"/>
    <property type="evidence" value="ECO:0007669"/>
    <property type="project" value="UniProtKB-SubCell"/>
</dbReference>
<keyword evidence="11" id="KW-1185">Reference proteome</keyword>
<evidence type="ECO:0000256" key="8">
    <source>
        <dbReference type="ARBA" id="ARBA00023242"/>
    </source>
</evidence>
<name>G8XZS7_PICSO</name>
<dbReference type="Proteomes" id="UP000005222">
    <property type="component" value="Chromosome N"/>
</dbReference>
<dbReference type="UniPathway" id="UPA00988"/>
<gene>
    <name evidence="10" type="primary">Piso0_005729</name>
    <name evidence="10" type="ORF">GNLVRS01_PISO0N21309g</name>
</gene>
<accession>G8XZS7</accession>
<feature type="region of interest" description="Disordered" evidence="9">
    <location>
        <begin position="1"/>
        <end position="70"/>
    </location>
</feature>
<dbReference type="GO" id="GO:0002098">
    <property type="term" value="P:tRNA wobble uridine modification"/>
    <property type="evidence" value="ECO:0007669"/>
    <property type="project" value="InterPro"/>
</dbReference>
<reference evidence="10 11" key="1">
    <citation type="journal article" date="2012" name="G3 (Bethesda)">
        <title>Pichia sorbitophila, an interspecies yeast hybrid reveals early steps of genome resolution following polyploidization.</title>
        <authorList>
            <person name="Leh Louis V."/>
            <person name="Despons L."/>
            <person name="Friedrich A."/>
            <person name="Martin T."/>
            <person name="Durrens P."/>
            <person name="Casaregola S."/>
            <person name="Neuveglise C."/>
            <person name="Fairhead C."/>
            <person name="Marck C."/>
            <person name="Cruz J.A."/>
            <person name="Straub M.L."/>
            <person name="Kugler V."/>
            <person name="Sacerdot C."/>
            <person name="Uzunov Z."/>
            <person name="Thierry A."/>
            <person name="Weiss S."/>
            <person name="Bleykasten C."/>
            <person name="De Montigny J."/>
            <person name="Jacques N."/>
            <person name="Jung P."/>
            <person name="Lemaire M."/>
            <person name="Mallet S."/>
            <person name="Morel G."/>
            <person name="Richard G.F."/>
            <person name="Sarkar A."/>
            <person name="Savel G."/>
            <person name="Schacherer J."/>
            <person name="Seret M.L."/>
            <person name="Talla E."/>
            <person name="Samson G."/>
            <person name="Jubin C."/>
            <person name="Poulain J."/>
            <person name="Vacherie B."/>
            <person name="Barbe V."/>
            <person name="Pelletier E."/>
            <person name="Sherman D.J."/>
            <person name="Westhof E."/>
            <person name="Weissenbach J."/>
            <person name="Baret P.V."/>
            <person name="Wincker P."/>
            <person name="Gaillardin C."/>
            <person name="Dujon B."/>
            <person name="Souciet J.L."/>
        </authorList>
    </citation>
    <scope>NUCLEOTIDE SEQUENCE [LARGE SCALE GENOMIC DNA]</scope>
    <source>
        <strain evidence="11">ATCC MYA-4447 / BCRC 22081 / CBS 7064 / NBRC 10061 / NRRL Y-12695</strain>
    </source>
</reference>
<evidence type="ECO:0000256" key="3">
    <source>
        <dbReference type="ARBA" id="ARBA00005043"/>
    </source>
</evidence>
<keyword evidence="6" id="KW-0963">Cytoplasm</keyword>
<dbReference type="AlphaFoldDB" id="G8XZS7"/>
<dbReference type="GO" id="GO:0033588">
    <property type="term" value="C:elongator holoenzyme complex"/>
    <property type="evidence" value="ECO:0007669"/>
    <property type="project" value="InterPro"/>
</dbReference>
<feature type="compositionally biased region" description="Polar residues" evidence="9">
    <location>
        <begin position="60"/>
        <end position="70"/>
    </location>
</feature>
<keyword evidence="8" id="KW-0539">Nucleus</keyword>
<dbReference type="EMBL" id="FO082046">
    <property type="protein sequence ID" value="CCE87186.1"/>
    <property type="molecule type" value="Genomic_DNA"/>
</dbReference>
<dbReference type="GO" id="GO:0008023">
    <property type="term" value="C:transcription elongation factor complex"/>
    <property type="evidence" value="ECO:0007669"/>
    <property type="project" value="TreeGrafter"/>
</dbReference>
<dbReference type="PANTHER" id="PTHR12896:SF1">
    <property type="entry name" value="ELONGATOR COMPLEX PROTEIN 4"/>
    <property type="match status" value="1"/>
</dbReference>
<evidence type="ECO:0000256" key="7">
    <source>
        <dbReference type="ARBA" id="ARBA00022694"/>
    </source>
</evidence>
<dbReference type="InterPro" id="IPR027417">
    <property type="entry name" value="P-loop_NTPase"/>
</dbReference>
<evidence type="ECO:0000256" key="1">
    <source>
        <dbReference type="ARBA" id="ARBA00004123"/>
    </source>
</evidence>
<proteinExistence type="inferred from homology"/>
<comment type="similarity">
    <text evidence="4">Belongs to the ELP4 family.</text>
</comment>
<dbReference type="OrthoDB" id="289162at2759"/>
<protein>
    <recommendedName>
        <fullName evidence="5">Elongator complex protein 4</fullName>
    </recommendedName>
</protein>
<evidence type="ECO:0000313" key="10">
    <source>
        <dbReference type="EMBL" id="CCE87186.1"/>
    </source>
</evidence>